<evidence type="ECO:0000313" key="13">
    <source>
        <dbReference type="EMBL" id="QGR18763.1"/>
    </source>
</evidence>
<comment type="pathway">
    <text evidence="2">Cofactor biosynthesis; NAD(+) biosynthesis; iminoaspartate from L-aspartate (oxidase route): step 1/1.</text>
</comment>
<evidence type="ECO:0000313" key="14">
    <source>
        <dbReference type="Proteomes" id="UP000423396"/>
    </source>
</evidence>
<dbReference type="Pfam" id="PF00890">
    <property type="entry name" value="FAD_binding_2"/>
    <property type="match status" value="1"/>
</dbReference>
<evidence type="ECO:0000256" key="8">
    <source>
        <dbReference type="ARBA" id="ARBA00023002"/>
    </source>
</evidence>
<dbReference type="RefSeq" id="WP_156004984.1">
    <property type="nucleotide sequence ID" value="NZ_CP045483.1"/>
</dbReference>
<comment type="similarity">
    <text evidence="3">Belongs to the FAD-dependent oxidoreductase 2 family. NadB subfamily.</text>
</comment>
<evidence type="ECO:0000256" key="1">
    <source>
        <dbReference type="ARBA" id="ARBA00001974"/>
    </source>
</evidence>
<evidence type="ECO:0000259" key="11">
    <source>
        <dbReference type="Pfam" id="PF00890"/>
    </source>
</evidence>
<comment type="cofactor">
    <cofactor evidence="1">
        <name>FAD</name>
        <dbReference type="ChEBI" id="CHEBI:57692"/>
    </cofactor>
</comment>
<dbReference type="Pfam" id="PF02910">
    <property type="entry name" value="Succ_DH_flav_C"/>
    <property type="match status" value="1"/>
</dbReference>
<dbReference type="Proteomes" id="UP000423396">
    <property type="component" value="Chromosome"/>
</dbReference>
<proteinExistence type="inferred from homology"/>
<organism evidence="13 14">
    <name type="scientific">Stygiolobus azoricus</name>
    <dbReference type="NCBI Taxonomy" id="41675"/>
    <lineage>
        <taxon>Archaea</taxon>
        <taxon>Thermoproteota</taxon>
        <taxon>Thermoprotei</taxon>
        <taxon>Sulfolobales</taxon>
        <taxon>Sulfolobaceae</taxon>
        <taxon>Stygiolobus</taxon>
    </lineage>
</organism>
<dbReference type="Gene3D" id="3.50.50.60">
    <property type="entry name" value="FAD/NAD(P)-binding domain"/>
    <property type="match status" value="1"/>
</dbReference>
<dbReference type="SUPFAM" id="SSF56425">
    <property type="entry name" value="Succinate dehydrogenase/fumarate reductase flavoprotein, catalytic domain"/>
    <property type="match status" value="1"/>
</dbReference>
<evidence type="ECO:0000256" key="10">
    <source>
        <dbReference type="PIRSR" id="PIRSR000171-1"/>
    </source>
</evidence>
<dbReference type="InterPro" id="IPR027477">
    <property type="entry name" value="Succ_DH/fumarate_Rdtase_cat_sf"/>
</dbReference>
<feature type="domain" description="Fumarate reductase/succinate dehydrogenase flavoprotein-like C-terminal" evidence="12">
    <location>
        <begin position="438"/>
        <end position="470"/>
    </location>
</feature>
<name>A0A650CLZ2_9CREN</name>
<evidence type="ECO:0000256" key="4">
    <source>
        <dbReference type="ARBA" id="ARBA00012173"/>
    </source>
</evidence>
<accession>A0A650CLZ2</accession>
<evidence type="ECO:0000256" key="9">
    <source>
        <dbReference type="ARBA" id="ARBA00030386"/>
    </source>
</evidence>
<dbReference type="InterPro" id="IPR005288">
    <property type="entry name" value="NadB"/>
</dbReference>
<dbReference type="InterPro" id="IPR003953">
    <property type="entry name" value="FAD-dep_OxRdtase_2_FAD-bd"/>
</dbReference>
<dbReference type="InterPro" id="IPR037099">
    <property type="entry name" value="Fum_R/Succ_DH_flav-like_C_sf"/>
</dbReference>
<dbReference type="Gene3D" id="1.20.58.100">
    <property type="entry name" value="Fumarate reductase/succinate dehydrogenase flavoprotein-like, C-terminal domain"/>
    <property type="match status" value="1"/>
</dbReference>
<dbReference type="GeneID" id="42797667"/>
<dbReference type="SUPFAM" id="SSF51905">
    <property type="entry name" value="FAD/NAD(P)-binding domain"/>
    <property type="match status" value="1"/>
</dbReference>
<evidence type="ECO:0000256" key="2">
    <source>
        <dbReference type="ARBA" id="ARBA00004950"/>
    </source>
</evidence>
<dbReference type="EMBL" id="CP045483">
    <property type="protein sequence ID" value="QGR18763.1"/>
    <property type="molecule type" value="Genomic_DNA"/>
</dbReference>
<dbReference type="OrthoDB" id="23539at2157"/>
<evidence type="ECO:0000256" key="7">
    <source>
        <dbReference type="ARBA" id="ARBA00022827"/>
    </source>
</evidence>
<sequence length="479" mass="53132">MIYIIGSGIAGLSAAVSLKMAGYKVTVITKKVDGGSTPIAKGGVAVAVSVDDSPELHAEDTIKVGDGLCDIRTVRYVTQEGKHAVETLQSWGFEFDKGLRLEGGHSRRRVMYKTDETGGEIFRFLLTKARSLGIPVVEDMVTDLIVKEGEVRGFVTKTRGIIEDADKVVLATGGYSYLFEFTSTQPTNIGEGIAMAFKAGAVVGDMEFVQFHPTVTKLDGETFLMTETLRGEGAKVVNEKGERFLFNYHPKGELAPRDILSRAIYIEMLKGHQVFMDLRGIEDFQRKFPVVASYLARHGRDPKKDLIPISPAAHFVDGGIRVNIRGESSVKNLYAIGEVSDSGLHGANRLASNSLLEGLVFGINLPQYVDLQWEGITTGDGIMKTLKLVEDEGIDNTLTLNEIRKLNWENLGIIRNHEKLSKLTSVYYPSKSRPEILISYLTALAADIRTESRGNHYREDYPFKDPRWEKRIYFRVSNS</sequence>
<dbReference type="InterPro" id="IPR036188">
    <property type="entry name" value="FAD/NAD-bd_sf"/>
</dbReference>
<dbReference type="EC" id="1.4.3.16" evidence="4"/>
<dbReference type="Gene3D" id="3.90.700.10">
    <property type="entry name" value="Succinate dehydrogenase/fumarate reductase flavoprotein, catalytic domain"/>
    <property type="match status" value="1"/>
</dbReference>
<feature type="active site" description="Proton acceptor" evidence="10">
    <location>
        <position position="257"/>
    </location>
</feature>
<keyword evidence="8" id="KW-0560">Oxidoreductase</keyword>
<dbReference type="PRINTS" id="PR00368">
    <property type="entry name" value="FADPNR"/>
</dbReference>
<protein>
    <recommendedName>
        <fullName evidence="4">L-aspartate oxidase</fullName>
        <ecNumber evidence="4">1.4.3.16</ecNumber>
    </recommendedName>
    <alternativeName>
        <fullName evidence="9">Quinolinate synthase B</fullName>
    </alternativeName>
</protein>
<evidence type="ECO:0000256" key="3">
    <source>
        <dbReference type="ARBA" id="ARBA00008562"/>
    </source>
</evidence>
<dbReference type="GO" id="GO:0009435">
    <property type="term" value="P:NAD+ biosynthetic process"/>
    <property type="evidence" value="ECO:0007669"/>
    <property type="project" value="UniProtKB-UniPathway"/>
</dbReference>
<feature type="domain" description="FAD-dependent oxidoreductase 2 FAD-binding" evidence="11">
    <location>
        <begin position="4"/>
        <end position="355"/>
    </location>
</feature>
<gene>
    <name evidence="13" type="ORF">D1868_01285</name>
</gene>
<dbReference type="KEGG" id="sazo:D1868_01285"/>
<keyword evidence="14" id="KW-1185">Reference proteome</keyword>
<dbReference type="PIRSF" id="PIRSF000171">
    <property type="entry name" value="SDHA_APRA_LASPO"/>
    <property type="match status" value="1"/>
</dbReference>
<reference evidence="13 14" key="1">
    <citation type="submission" date="2019-10" db="EMBL/GenBank/DDBJ databases">
        <title>Genome Sequences from Six Type Strain Members of the Archaeal Family Sulfolobaceae: Acidianus ambivalens, Acidianus infernus, Metallosphaera prunae, Stygiolobus azoricus, Sulfolobus metallicus, and Sulfurisphaera ohwakuensis.</title>
        <authorList>
            <person name="Counts J.A."/>
            <person name="Kelly R.M."/>
        </authorList>
    </citation>
    <scope>NUCLEOTIDE SEQUENCE [LARGE SCALE GENOMIC DNA]</scope>
    <source>
        <strain evidence="13 14">FC6</strain>
    </source>
</reference>
<dbReference type="InterPro" id="IPR015939">
    <property type="entry name" value="Fum_Rdtase/Succ_DH_flav-like_C"/>
</dbReference>
<dbReference type="PANTHER" id="PTHR42716:SF2">
    <property type="entry name" value="L-ASPARTATE OXIDASE, CHLOROPLASTIC"/>
    <property type="match status" value="1"/>
</dbReference>
<keyword evidence="7" id="KW-0274">FAD</keyword>
<dbReference type="GO" id="GO:0008734">
    <property type="term" value="F:L-aspartate oxidase activity"/>
    <property type="evidence" value="ECO:0007669"/>
    <property type="project" value="UniProtKB-EC"/>
</dbReference>
<dbReference type="SUPFAM" id="SSF46977">
    <property type="entry name" value="Succinate dehydrogenase/fumarate reductase flavoprotein C-terminal domain"/>
    <property type="match status" value="1"/>
</dbReference>
<evidence type="ECO:0000256" key="5">
    <source>
        <dbReference type="ARBA" id="ARBA00022630"/>
    </source>
</evidence>
<evidence type="ECO:0000259" key="12">
    <source>
        <dbReference type="Pfam" id="PF02910"/>
    </source>
</evidence>
<keyword evidence="5" id="KW-0285">Flavoprotein</keyword>
<dbReference type="UniPathway" id="UPA00253">
    <property type="reaction ID" value="UER00326"/>
</dbReference>
<dbReference type="AlphaFoldDB" id="A0A650CLZ2"/>
<dbReference type="PANTHER" id="PTHR42716">
    <property type="entry name" value="L-ASPARTATE OXIDASE"/>
    <property type="match status" value="1"/>
</dbReference>
<keyword evidence="6" id="KW-0662">Pyridine nucleotide biosynthesis</keyword>
<evidence type="ECO:0000256" key="6">
    <source>
        <dbReference type="ARBA" id="ARBA00022642"/>
    </source>
</evidence>